<feature type="signal peptide" evidence="1">
    <location>
        <begin position="1"/>
        <end position="24"/>
    </location>
</feature>
<reference evidence="2" key="3">
    <citation type="journal article" date="2008" name="Bioinformatics">
        <title>Assembly reconciliation.</title>
        <authorList>
            <person name="Zimin A.V."/>
            <person name="Smith D.R."/>
            <person name="Sutton G."/>
            <person name="Yorke J.A."/>
        </authorList>
    </citation>
    <scope>NUCLEOTIDE SEQUENCE</scope>
    <source>
        <strain evidence="2">TSC#14030-0811.24</strain>
    </source>
</reference>
<dbReference type="InterPro" id="IPR010512">
    <property type="entry name" value="DUF1091"/>
</dbReference>
<keyword evidence="3" id="KW-1185">Reference proteome</keyword>
<dbReference type="Proteomes" id="UP000007798">
    <property type="component" value="Unassembled WGS sequence"/>
</dbReference>
<reference evidence="2" key="2">
    <citation type="journal article" date="2007" name="Nature">
        <title>Evolution of genes and genomes on the Drosophila phylogeny.</title>
        <authorList>
            <consortium name="Drosophila 12 Genomes Consortium"/>
            <person name="Clark A.G."/>
            <person name="Eisen M.B."/>
            <person name="Smith D.R."/>
            <person name="Bergman C.M."/>
            <person name="Oliver B."/>
            <person name="Markow T.A."/>
            <person name="Kaufman T.C."/>
            <person name="Kellis M."/>
            <person name="Gelbart W."/>
            <person name="Iyer V.N."/>
            <person name="Pollard D.A."/>
            <person name="Sackton T.B."/>
            <person name="Larracuente A.M."/>
            <person name="Singh N.D."/>
            <person name="Abad J.P."/>
            <person name="Abt D.N."/>
            <person name="Adryan B."/>
            <person name="Aguade M."/>
            <person name="Akashi H."/>
            <person name="Anderson W.W."/>
            <person name="Aquadro C.F."/>
            <person name="Ardell D.H."/>
            <person name="Arguello R."/>
            <person name="Artieri C.G."/>
            <person name="Barbash D.A."/>
            <person name="Barker D."/>
            <person name="Barsanti P."/>
            <person name="Batterham P."/>
            <person name="Batzoglou S."/>
            <person name="Begun D."/>
            <person name="Bhutkar A."/>
            <person name="Blanco E."/>
            <person name="Bosak S.A."/>
            <person name="Bradley R.K."/>
            <person name="Brand A.D."/>
            <person name="Brent M.R."/>
            <person name="Brooks A.N."/>
            <person name="Brown R.H."/>
            <person name="Butlin R.K."/>
            <person name="Caggese C."/>
            <person name="Calvi B.R."/>
            <person name="Bernardo de Carvalho A."/>
            <person name="Caspi A."/>
            <person name="Castrezana S."/>
            <person name="Celniker S.E."/>
            <person name="Chang J.L."/>
            <person name="Chapple C."/>
            <person name="Chatterji S."/>
            <person name="Chinwalla A."/>
            <person name="Civetta A."/>
            <person name="Clifton S.W."/>
            <person name="Comeron J.M."/>
            <person name="Costello J.C."/>
            <person name="Coyne J.A."/>
            <person name="Daub J."/>
            <person name="David R.G."/>
            <person name="Delcher A.L."/>
            <person name="Delehaunty K."/>
            <person name="Do C.B."/>
            <person name="Ebling H."/>
            <person name="Edwards K."/>
            <person name="Eickbush T."/>
            <person name="Evans J.D."/>
            <person name="Filipski A."/>
            <person name="Findeiss S."/>
            <person name="Freyhult E."/>
            <person name="Fulton L."/>
            <person name="Fulton R."/>
            <person name="Garcia A.C."/>
            <person name="Gardiner A."/>
            <person name="Garfield D.A."/>
            <person name="Garvin B.E."/>
            <person name="Gibson G."/>
            <person name="Gilbert D."/>
            <person name="Gnerre S."/>
            <person name="Godfrey J."/>
            <person name="Good R."/>
            <person name="Gotea V."/>
            <person name="Gravely B."/>
            <person name="Greenberg A.J."/>
            <person name="Griffiths-Jones S."/>
            <person name="Gross S."/>
            <person name="Guigo R."/>
            <person name="Gustafson E.A."/>
            <person name="Haerty W."/>
            <person name="Hahn M.W."/>
            <person name="Halligan D.L."/>
            <person name="Halpern A.L."/>
            <person name="Halter G.M."/>
            <person name="Han M.V."/>
            <person name="Heger A."/>
            <person name="Hillier L."/>
            <person name="Hinrichs A.S."/>
            <person name="Holmes I."/>
            <person name="Hoskins R.A."/>
            <person name="Hubisz M.J."/>
            <person name="Hultmark D."/>
            <person name="Huntley M.A."/>
            <person name="Jaffe D.B."/>
            <person name="Jagadeeshan S."/>
            <person name="Jeck W.R."/>
            <person name="Johnson J."/>
            <person name="Jones C.D."/>
            <person name="Jordan W.C."/>
            <person name="Karpen G.H."/>
            <person name="Kataoka E."/>
            <person name="Keightley P.D."/>
            <person name="Kheradpour P."/>
            <person name="Kirkness E.F."/>
            <person name="Koerich L.B."/>
            <person name="Kristiansen K."/>
            <person name="Kudrna D."/>
            <person name="Kulathinal R.J."/>
            <person name="Kumar S."/>
            <person name="Kwok R."/>
            <person name="Lander E."/>
            <person name="Langley C.H."/>
            <person name="Lapoint R."/>
            <person name="Lazzaro B.P."/>
            <person name="Lee S.J."/>
            <person name="Levesque L."/>
            <person name="Li R."/>
            <person name="Lin C.F."/>
            <person name="Lin M.F."/>
            <person name="Lindblad-Toh K."/>
            <person name="Llopart A."/>
            <person name="Long M."/>
            <person name="Low L."/>
            <person name="Lozovsky E."/>
            <person name="Lu J."/>
            <person name="Luo M."/>
            <person name="Machado C.A."/>
            <person name="Makalowski W."/>
            <person name="Marzo M."/>
            <person name="Matsuda M."/>
            <person name="Matzkin L."/>
            <person name="McAllister B."/>
            <person name="McBride C.S."/>
            <person name="McKernan B."/>
            <person name="McKernan K."/>
            <person name="Mendez-Lago M."/>
            <person name="Minx P."/>
            <person name="Mollenhauer M.U."/>
            <person name="Montooth K."/>
            <person name="Mount S.M."/>
            <person name="Mu X."/>
            <person name="Myers E."/>
            <person name="Negre B."/>
            <person name="Newfeld S."/>
            <person name="Nielsen R."/>
            <person name="Noor M.A."/>
            <person name="O'Grady P."/>
            <person name="Pachter L."/>
            <person name="Papaceit M."/>
            <person name="Parisi M.J."/>
            <person name="Parisi M."/>
            <person name="Parts L."/>
            <person name="Pedersen J.S."/>
            <person name="Pesole G."/>
            <person name="Phillippy A.M."/>
            <person name="Ponting C.P."/>
            <person name="Pop M."/>
            <person name="Porcelli D."/>
            <person name="Powell J.R."/>
            <person name="Prohaska S."/>
            <person name="Pruitt K."/>
            <person name="Puig M."/>
            <person name="Quesneville H."/>
            <person name="Ram K.R."/>
            <person name="Rand D."/>
            <person name="Rasmussen M.D."/>
            <person name="Reed L.K."/>
            <person name="Reenan R."/>
            <person name="Reily A."/>
            <person name="Remington K.A."/>
            <person name="Rieger T.T."/>
            <person name="Ritchie M.G."/>
            <person name="Robin C."/>
            <person name="Rogers Y.H."/>
            <person name="Rohde C."/>
            <person name="Rozas J."/>
            <person name="Rubenfield M.J."/>
            <person name="Ruiz A."/>
            <person name="Russo S."/>
            <person name="Salzberg S.L."/>
            <person name="Sanchez-Gracia A."/>
            <person name="Saranga D.J."/>
            <person name="Sato H."/>
            <person name="Schaeffer S.W."/>
            <person name="Schatz M.C."/>
            <person name="Schlenke T."/>
            <person name="Schwartz R."/>
            <person name="Segarra C."/>
            <person name="Singh R.S."/>
            <person name="Sirot L."/>
            <person name="Sirota M."/>
            <person name="Sisneros N.B."/>
            <person name="Smith C.D."/>
            <person name="Smith T.F."/>
            <person name="Spieth J."/>
            <person name="Stage D.E."/>
            <person name="Stark A."/>
            <person name="Stephan W."/>
            <person name="Strausberg R.L."/>
            <person name="Strempel S."/>
            <person name="Sturgill D."/>
            <person name="Sutton G."/>
            <person name="Sutton G.G."/>
            <person name="Tao W."/>
            <person name="Teichmann S."/>
            <person name="Tobari Y.N."/>
            <person name="Tomimura Y."/>
            <person name="Tsolas J.M."/>
            <person name="Valente V.L."/>
            <person name="Venter E."/>
            <person name="Venter J.C."/>
            <person name="Vicario S."/>
            <person name="Vieira F.G."/>
            <person name="Vilella A.J."/>
            <person name="Villasante A."/>
            <person name="Walenz B."/>
            <person name="Wang J."/>
            <person name="Wasserman M."/>
            <person name="Watts T."/>
            <person name="Wilson D."/>
            <person name="Wilson R.K."/>
            <person name="Wing R.A."/>
            <person name="Wolfner M.F."/>
            <person name="Wong A."/>
            <person name="Wong G.K."/>
            <person name="Wu C.I."/>
            <person name="Wu G."/>
            <person name="Yamamoto D."/>
            <person name="Yang H.P."/>
            <person name="Yang S.P."/>
            <person name="Yorke J.A."/>
            <person name="Yoshida K."/>
            <person name="Zdobnov E."/>
            <person name="Zhang P."/>
            <person name="Zhang Y."/>
            <person name="Zimin A.V."/>
            <person name="Baldwin J."/>
            <person name="Abdouelleil A."/>
            <person name="Abdulkadir J."/>
            <person name="Abebe A."/>
            <person name="Abera B."/>
            <person name="Abreu J."/>
            <person name="Acer S.C."/>
            <person name="Aftuck L."/>
            <person name="Alexander A."/>
            <person name="An P."/>
            <person name="Anderson E."/>
            <person name="Anderson S."/>
            <person name="Arachi H."/>
            <person name="Azer M."/>
            <person name="Bachantsang P."/>
            <person name="Barry A."/>
            <person name="Bayul T."/>
            <person name="Berlin A."/>
            <person name="Bessette D."/>
            <person name="Bloom T."/>
            <person name="Blye J."/>
            <person name="Boguslavskiy L."/>
            <person name="Bonnet C."/>
            <person name="Boukhgalter B."/>
            <person name="Bourzgui I."/>
            <person name="Brown A."/>
            <person name="Cahill P."/>
            <person name="Channer S."/>
            <person name="Cheshatsang Y."/>
            <person name="Chuda L."/>
            <person name="Citroen M."/>
            <person name="Collymore A."/>
            <person name="Cooke P."/>
            <person name="Costello M."/>
            <person name="D'Aco K."/>
            <person name="Daza R."/>
            <person name="De Haan G."/>
            <person name="DeGray S."/>
            <person name="DeMaso C."/>
            <person name="Dhargay N."/>
            <person name="Dooley K."/>
            <person name="Dooley E."/>
            <person name="Doricent M."/>
            <person name="Dorje P."/>
            <person name="Dorjee K."/>
            <person name="Dupes A."/>
            <person name="Elong R."/>
            <person name="Falk J."/>
            <person name="Farina A."/>
            <person name="Faro S."/>
            <person name="Ferguson D."/>
            <person name="Fisher S."/>
            <person name="Foley C.D."/>
            <person name="Franke A."/>
            <person name="Friedrich D."/>
            <person name="Gadbois L."/>
            <person name="Gearin G."/>
            <person name="Gearin C.R."/>
            <person name="Giannoukos G."/>
            <person name="Goode T."/>
            <person name="Graham J."/>
            <person name="Grandbois E."/>
            <person name="Grewal S."/>
            <person name="Gyaltsen K."/>
            <person name="Hafez N."/>
            <person name="Hagos B."/>
            <person name="Hall J."/>
            <person name="Henson C."/>
            <person name="Hollinger A."/>
            <person name="Honan T."/>
            <person name="Huard M.D."/>
            <person name="Hughes L."/>
            <person name="Hurhula B."/>
            <person name="Husby M.E."/>
            <person name="Kamat A."/>
            <person name="Kanga B."/>
            <person name="Kashin S."/>
            <person name="Khazanovich D."/>
            <person name="Kisner P."/>
            <person name="Lance K."/>
            <person name="Lara M."/>
            <person name="Lee W."/>
            <person name="Lennon N."/>
            <person name="Letendre F."/>
            <person name="LeVine R."/>
            <person name="Lipovsky A."/>
            <person name="Liu X."/>
            <person name="Liu J."/>
            <person name="Liu S."/>
            <person name="Lokyitsang T."/>
            <person name="Lokyitsang Y."/>
            <person name="Lubonja R."/>
            <person name="Lui A."/>
            <person name="MacDonald P."/>
            <person name="Magnisalis V."/>
            <person name="Maru K."/>
            <person name="Matthews C."/>
            <person name="McCusker W."/>
            <person name="McDonough S."/>
            <person name="Mehta T."/>
            <person name="Meldrim J."/>
            <person name="Meneus L."/>
            <person name="Mihai O."/>
            <person name="Mihalev A."/>
            <person name="Mihova T."/>
            <person name="Mittelman R."/>
            <person name="Mlenga V."/>
            <person name="Montmayeur A."/>
            <person name="Mulrain L."/>
            <person name="Navidi A."/>
            <person name="Naylor J."/>
            <person name="Negash T."/>
            <person name="Nguyen T."/>
            <person name="Nguyen N."/>
            <person name="Nicol R."/>
            <person name="Norbu C."/>
            <person name="Norbu N."/>
            <person name="Novod N."/>
            <person name="O'Neill B."/>
            <person name="Osman S."/>
            <person name="Markiewicz E."/>
            <person name="Oyono O.L."/>
            <person name="Patti C."/>
            <person name="Phunkhang P."/>
            <person name="Pierre F."/>
            <person name="Priest M."/>
            <person name="Raghuraman S."/>
            <person name="Rege F."/>
            <person name="Reyes R."/>
            <person name="Rise C."/>
            <person name="Rogov P."/>
            <person name="Ross K."/>
            <person name="Ryan E."/>
            <person name="Settipalli S."/>
            <person name="Shea T."/>
            <person name="Sherpa N."/>
            <person name="Shi L."/>
            <person name="Shih D."/>
            <person name="Sparrow T."/>
            <person name="Spaulding J."/>
            <person name="Stalker J."/>
            <person name="Stange-Thomann N."/>
            <person name="Stavropoulos S."/>
            <person name="Stone C."/>
            <person name="Strader C."/>
            <person name="Tesfaye S."/>
            <person name="Thomson T."/>
            <person name="Thoulutsang Y."/>
            <person name="Thoulutsang D."/>
            <person name="Topham K."/>
            <person name="Topping I."/>
            <person name="Tsamla T."/>
            <person name="Vassiliev H."/>
            <person name="Vo A."/>
            <person name="Wangchuk T."/>
            <person name="Wangdi T."/>
            <person name="Weiand M."/>
            <person name="Wilkinson J."/>
            <person name="Wilson A."/>
            <person name="Yadav S."/>
            <person name="Young G."/>
            <person name="Yu Q."/>
            <person name="Zembek L."/>
            <person name="Zhong D."/>
            <person name="Zimmer A."/>
            <person name="Zwirko Z."/>
            <person name="Jaffe D.B."/>
            <person name="Alvarez P."/>
            <person name="Brockman W."/>
            <person name="Butler J."/>
            <person name="Chin C."/>
            <person name="Gnerre S."/>
            <person name="Grabherr M."/>
            <person name="Kleber M."/>
            <person name="Mauceli E."/>
            <person name="MacCallum I."/>
        </authorList>
    </citation>
    <scope>NUCLEOTIDE SEQUENCE [LARGE SCALE GENOMIC DNA]</scope>
    <source>
        <strain evidence="2">TSC#14030-0811.24</strain>
    </source>
</reference>
<dbReference type="EMBL" id="CH963920">
    <property type="protein sequence ID" value="KRF98704.1"/>
    <property type="molecule type" value="Genomic_DNA"/>
</dbReference>
<evidence type="ECO:0000256" key="1">
    <source>
        <dbReference type="SAM" id="SignalP"/>
    </source>
</evidence>
<dbReference type="SMART" id="SM00697">
    <property type="entry name" value="DM8"/>
    <property type="match status" value="1"/>
</dbReference>
<dbReference type="PANTHER" id="PTHR20898:SF0">
    <property type="entry name" value="DAEDALUS ON 3-RELATED"/>
    <property type="match status" value="1"/>
</dbReference>
<sequence>MERIVVIFVISAVILCVCIEPKDAVIFKLTNIECYSYNETWFVIHKCRLKALRRNVAAFYFNGTAIYPAYNLHLHVQLLKRASGYKPFLISTVIDMCRYFRNPYNAVSKTLMDLFLDFTNFNHTCPYVGDQIVDGFYLRPEMFKLPLPTGDYKLALGWYSNQKLQFDTNASFQFVENLIDQ</sequence>
<organism evidence="2 3">
    <name type="scientific">Drosophila willistoni</name>
    <name type="common">Fruit fly</name>
    <dbReference type="NCBI Taxonomy" id="7260"/>
    <lineage>
        <taxon>Eukaryota</taxon>
        <taxon>Metazoa</taxon>
        <taxon>Ecdysozoa</taxon>
        <taxon>Arthropoda</taxon>
        <taxon>Hexapoda</taxon>
        <taxon>Insecta</taxon>
        <taxon>Pterygota</taxon>
        <taxon>Neoptera</taxon>
        <taxon>Endopterygota</taxon>
        <taxon>Diptera</taxon>
        <taxon>Brachycera</taxon>
        <taxon>Muscomorpha</taxon>
        <taxon>Ephydroidea</taxon>
        <taxon>Drosophilidae</taxon>
        <taxon>Drosophila</taxon>
        <taxon>Sophophora</taxon>
    </lineage>
</organism>
<evidence type="ECO:0000313" key="2">
    <source>
        <dbReference type="EMBL" id="KRF98704.1"/>
    </source>
</evidence>
<dbReference type="AlphaFoldDB" id="A0A0Q9WRE6"/>
<reference evidence="2" key="4">
    <citation type="submission" date="2015-11" db="EMBL/GenBank/DDBJ databases">
        <authorList>
            <consortium name="FlyBase"/>
        </authorList>
    </citation>
    <scope>NUCLEOTIDE SEQUENCE</scope>
    <source>
        <strain evidence="2">TSC#14030-0811.24</strain>
    </source>
</reference>
<protein>
    <recommendedName>
        <fullName evidence="4">MD-2-related lipid-recognition domain-containing protein</fullName>
    </recommendedName>
</protein>
<name>A0A0Q9WRE6_DROWI</name>
<dbReference type="InParanoid" id="A0A0Q9WRE6"/>
<gene>
    <name evidence="2" type="primary">Dwil\GK27895</name>
    <name evidence="2" type="ORF">Dwil_GK27895</name>
</gene>
<dbReference type="OrthoDB" id="7859583at2759"/>
<dbReference type="Pfam" id="PF06477">
    <property type="entry name" value="DUF1091"/>
    <property type="match status" value="1"/>
</dbReference>
<proteinExistence type="predicted"/>
<accession>A0A0Q9WRE6</accession>
<dbReference type="PANTHER" id="PTHR20898">
    <property type="entry name" value="DAEDALUS ON 3-RELATED-RELATED"/>
    <property type="match status" value="1"/>
</dbReference>
<reference evidence="2" key="1">
    <citation type="submission" date="2006-08" db="EMBL/GenBank/DDBJ databases">
        <authorList>
            <person name="Qian G."/>
            <person name="Yu M."/>
        </authorList>
    </citation>
    <scope>NUCLEOTIDE SEQUENCE</scope>
    <source>
        <strain evidence="2">TSC#14030-0811.24</strain>
    </source>
</reference>
<keyword evidence="1" id="KW-0732">Signal</keyword>
<evidence type="ECO:0008006" key="4">
    <source>
        <dbReference type="Google" id="ProtNLM"/>
    </source>
</evidence>
<feature type="chain" id="PRO_5006387040" description="MD-2-related lipid-recognition domain-containing protein" evidence="1">
    <location>
        <begin position="25"/>
        <end position="181"/>
    </location>
</feature>
<evidence type="ECO:0000313" key="3">
    <source>
        <dbReference type="Proteomes" id="UP000007798"/>
    </source>
</evidence>